<dbReference type="PANTHER" id="PTHR13068">
    <property type="entry name" value="CGI-12 PROTEIN-RELATED"/>
    <property type="match status" value="1"/>
</dbReference>
<comment type="similarity">
    <text evidence="1">Belongs to the mTERF family.</text>
</comment>
<dbReference type="GO" id="GO:0003676">
    <property type="term" value="F:nucleic acid binding"/>
    <property type="evidence" value="ECO:0007669"/>
    <property type="project" value="InterPro"/>
</dbReference>
<dbReference type="AlphaFoldDB" id="A0A1E7FRU0"/>
<gene>
    <name evidence="4" type="ORF">FRACYDRAFT_234489</name>
</gene>
<protein>
    <submittedName>
        <fullName evidence="4">Uncharacterized protein</fullName>
    </submittedName>
</protein>
<feature type="compositionally biased region" description="Acidic residues" evidence="3">
    <location>
        <begin position="127"/>
        <end position="139"/>
    </location>
</feature>
<name>A0A1E7FRU0_9STRA</name>
<dbReference type="Pfam" id="PF02536">
    <property type="entry name" value="mTERF"/>
    <property type="match status" value="1"/>
</dbReference>
<feature type="region of interest" description="Disordered" evidence="3">
    <location>
        <begin position="108"/>
        <end position="155"/>
    </location>
</feature>
<sequence length="765" mass="85479">MRLYAQNFQPIDPCAFNTGARRKYFRSNNQQIHSSSSKRLVQNIFSSPSTVTSFLDWCHTSSENYDDIATVNVTNVFGNNNKTNNKRGVNTAQVRSIMSILEERYDLPLPLPPLRTPPASPLLSDADITETCDDDDDDDNKNKNNNKRRKVNNEWKKTRNYLYHANRSHQPSQQGSHDGGDIDDDDSGGGDGTLTLQQQVITVLDFLDERLDLPSHVSKKILQDSPRILRKPVSSFLVPTSDFLLELWGRDLFLQAVERNPALLLSSGVGYTTNRKKKKKNGNINENSDNDNDNDSDSDNDSFYSRSSDDTDIVIEKVGKAKESLEVVEEILSKYTGLSSSAAKRIKISSPFVFGLAPSQLHSVLGYLESILSNQKEVDTTTTTTATTTMTVIDEELLPKSKKILGKIIMARPNLLNLSVEKNLKPRMEFLTTACDLNVVQLAKVVQTSNGSVLSLSVEQNLKPTMDFMWHEIFYDHERNKNDQKILLKKCLSSHPQILGLSLTNLKSKVEYFNSIGPSLAVRIAAKCPAIYSLNLEQNIIPTIDFLANIWGMTTNETTQQPSSTKEGYITNNKRYNSNSIFLQNMLHEYPNIITLSVEANIRPTMMFFNKTGYTLLNENWELISSDLIGENSPQLGGNNNNGDHSSHDIEVGSKTISSNRIRGRYIAASLYNRLLPRWHFCLSSSSNNNFDSNSNSILVDKNVTALPGSTATTSSSSSSAAAESTKKIQQPKIPPLHLLVMSSDEAFCETMGFRFDFLVNSIFG</sequence>
<feature type="region of interest" description="Disordered" evidence="3">
    <location>
        <begin position="710"/>
        <end position="729"/>
    </location>
</feature>
<evidence type="ECO:0000256" key="2">
    <source>
        <dbReference type="ARBA" id="ARBA00022946"/>
    </source>
</evidence>
<feature type="region of interest" description="Disordered" evidence="3">
    <location>
        <begin position="167"/>
        <end position="193"/>
    </location>
</feature>
<dbReference type="SMART" id="SM00733">
    <property type="entry name" value="Mterf"/>
    <property type="match status" value="6"/>
</dbReference>
<reference evidence="4 5" key="1">
    <citation type="submission" date="2016-09" db="EMBL/GenBank/DDBJ databases">
        <title>Extensive genetic diversity and differential bi-allelic expression allows diatom success in the polar Southern Ocean.</title>
        <authorList>
            <consortium name="DOE Joint Genome Institute"/>
            <person name="Mock T."/>
            <person name="Otillar R.P."/>
            <person name="Strauss J."/>
            <person name="Dupont C."/>
            <person name="Frickenhaus S."/>
            <person name="Maumus F."/>
            <person name="Mcmullan M."/>
            <person name="Sanges R."/>
            <person name="Schmutz J."/>
            <person name="Toseland A."/>
            <person name="Valas R."/>
            <person name="Veluchamy A."/>
            <person name="Ward B.J."/>
            <person name="Allen A."/>
            <person name="Barry K."/>
            <person name="Falciatore A."/>
            <person name="Ferrante M."/>
            <person name="Fortunato A.E."/>
            <person name="Gloeckner G."/>
            <person name="Gruber A."/>
            <person name="Hipkin R."/>
            <person name="Janech M."/>
            <person name="Kroth P."/>
            <person name="Leese F."/>
            <person name="Lindquist E."/>
            <person name="Lyon B.R."/>
            <person name="Martin J."/>
            <person name="Mayer C."/>
            <person name="Parker M."/>
            <person name="Quesneville H."/>
            <person name="Raymond J."/>
            <person name="Uhlig C."/>
            <person name="Valentin K.U."/>
            <person name="Worden A.Z."/>
            <person name="Armbrust E.V."/>
            <person name="Bowler C."/>
            <person name="Green B."/>
            <person name="Moulton V."/>
            <person name="Van Oosterhout C."/>
            <person name="Grigoriev I."/>
        </authorList>
    </citation>
    <scope>NUCLEOTIDE SEQUENCE [LARGE SCALE GENOMIC DNA]</scope>
    <source>
        <strain evidence="4 5">CCMP1102</strain>
    </source>
</reference>
<dbReference type="InterPro" id="IPR003690">
    <property type="entry name" value="MTERF"/>
</dbReference>
<proteinExistence type="inferred from homology"/>
<feature type="compositionally biased region" description="Pro residues" evidence="3">
    <location>
        <begin position="109"/>
        <end position="120"/>
    </location>
</feature>
<dbReference type="PANTHER" id="PTHR13068:SF151">
    <property type="entry name" value="TRANSCRIPTION TERMINATION FACTOR MTERF9, CHLOROPLASTIC"/>
    <property type="match status" value="1"/>
</dbReference>
<feature type="region of interest" description="Disordered" evidence="3">
    <location>
        <begin position="273"/>
        <end position="305"/>
    </location>
</feature>
<evidence type="ECO:0000256" key="1">
    <source>
        <dbReference type="ARBA" id="ARBA00007692"/>
    </source>
</evidence>
<keyword evidence="2" id="KW-0809">Transit peptide</keyword>
<dbReference type="InParanoid" id="A0A1E7FRU0"/>
<dbReference type="Proteomes" id="UP000095751">
    <property type="component" value="Unassembled WGS sequence"/>
</dbReference>
<feature type="compositionally biased region" description="Low complexity" evidence="3">
    <location>
        <begin position="710"/>
        <end position="724"/>
    </location>
</feature>
<evidence type="ECO:0000313" key="4">
    <source>
        <dbReference type="EMBL" id="OEU20858.1"/>
    </source>
</evidence>
<dbReference type="Gene3D" id="1.25.70.10">
    <property type="entry name" value="Transcription termination factor 3, mitochondrial"/>
    <property type="match status" value="1"/>
</dbReference>
<evidence type="ECO:0000256" key="3">
    <source>
        <dbReference type="SAM" id="MobiDB-lite"/>
    </source>
</evidence>
<keyword evidence="5" id="KW-1185">Reference proteome</keyword>
<evidence type="ECO:0000313" key="5">
    <source>
        <dbReference type="Proteomes" id="UP000095751"/>
    </source>
</evidence>
<organism evidence="4 5">
    <name type="scientific">Fragilariopsis cylindrus CCMP1102</name>
    <dbReference type="NCBI Taxonomy" id="635003"/>
    <lineage>
        <taxon>Eukaryota</taxon>
        <taxon>Sar</taxon>
        <taxon>Stramenopiles</taxon>
        <taxon>Ochrophyta</taxon>
        <taxon>Bacillariophyta</taxon>
        <taxon>Bacillariophyceae</taxon>
        <taxon>Bacillariophycidae</taxon>
        <taxon>Bacillariales</taxon>
        <taxon>Bacillariaceae</taxon>
        <taxon>Fragilariopsis</taxon>
    </lineage>
</organism>
<accession>A0A1E7FRU0</accession>
<feature type="compositionally biased region" description="Acidic residues" evidence="3">
    <location>
        <begin position="288"/>
        <end position="300"/>
    </location>
</feature>
<dbReference type="InterPro" id="IPR038538">
    <property type="entry name" value="MTERF_sf"/>
</dbReference>
<dbReference type="OrthoDB" id="637682at2759"/>
<dbReference type="EMBL" id="KV784354">
    <property type="protein sequence ID" value="OEU20858.1"/>
    <property type="molecule type" value="Genomic_DNA"/>
</dbReference>
<dbReference type="KEGG" id="fcy:FRACYDRAFT_234489"/>